<feature type="domain" description="Methyltransferase" evidence="2">
    <location>
        <begin position="2"/>
        <end position="94"/>
    </location>
</feature>
<name>A0A285D509_9BACI</name>
<dbReference type="GO" id="GO:0008168">
    <property type="term" value="F:methyltransferase activity"/>
    <property type="evidence" value="ECO:0007669"/>
    <property type="project" value="UniProtKB-KW"/>
</dbReference>
<gene>
    <name evidence="3" type="ORF">SAMN05877753_110145</name>
</gene>
<dbReference type="SUPFAM" id="SSF53335">
    <property type="entry name" value="S-adenosyl-L-methionine-dependent methyltransferases"/>
    <property type="match status" value="1"/>
</dbReference>
<dbReference type="EMBL" id="OAOP01000010">
    <property type="protein sequence ID" value="SNX74901.1"/>
    <property type="molecule type" value="Genomic_DNA"/>
</dbReference>
<accession>A0A285D509</accession>
<evidence type="ECO:0000259" key="2">
    <source>
        <dbReference type="Pfam" id="PF13649"/>
    </source>
</evidence>
<keyword evidence="4" id="KW-1185">Reference proteome</keyword>
<keyword evidence="1 3" id="KW-0808">Transferase</keyword>
<keyword evidence="3" id="KW-0489">Methyltransferase</keyword>
<proteinExistence type="predicted"/>
<protein>
    <submittedName>
        <fullName evidence="3">Putative AdoMet-dependent methyltransferase</fullName>
    </submittedName>
</protein>
<reference evidence="3 4" key="1">
    <citation type="submission" date="2017-08" db="EMBL/GenBank/DDBJ databases">
        <authorList>
            <person name="de Groot N.N."/>
        </authorList>
    </citation>
    <scope>NUCLEOTIDE SEQUENCE [LARGE SCALE GENOMIC DNA]</scope>
    <source>
        <strain evidence="3 4">JC228</strain>
    </source>
</reference>
<organism evidence="3 4">
    <name type="scientific">Bacillus oleivorans</name>
    <dbReference type="NCBI Taxonomy" id="1448271"/>
    <lineage>
        <taxon>Bacteria</taxon>
        <taxon>Bacillati</taxon>
        <taxon>Bacillota</taxon>
        <taxon>Bacilli</taxon>
        <taxon>Bacillales</taxon>
        <taxon>Bacillaceae</taxon>
        <taxon>Bacillus</taxon>
    </lineage>
</organism>
<evidence type="ECO:0000313" key="4">
    <source>
        <dbReference type="Proteomes" id="UP000219546"/>
    </source>
</evidence>
<dbReference type="GO" id="GO:0032259">
    <property type="term" value="P:methylation"/>
    <property type="evidence" value="ECO:0007669"/>
    <property type="project" value="UniProtKB-KW"/>
</dbReference>
<dbReference type="RefSeq" id="WP_245855987.1">
    <property type="nucleotide sequence ID" value="NZ_JBEPMQ010000011.1"/>
</dbReference>
<dbReference type="Gene3D" id="3.40.50.150">
    <property type="entry name" value="Vaccinia Virus protein VP39"/>
    <property type="match status" value="1"/>
</dbReference>
<sequence>MLDIGFGTGILTTKLYENGHPIVGIDFSAKMIVIASRKMPKANLIEYDFSKGLPASVQTNSYDFIISTYALHHLSDQVKGPFIQELLPLLTENGKILIGDIAFQTRSQLLECRELNLSHWDEDEDYFVFDELYESINAICKVEFQRISHCGGVIIISKK</sequence>
<evidence type="ECO:0000313" key="3">
    <source>
        <dbReference type="EMBL" id="SNX74901.1"/>
    </source>
</evidence>
<dbReference type="Proteomes" id="UP000219546">
    <property type="component" value="Unassembled WGS sequence"/>
</dbReference>
<dbReference type="AlphaFoldDB" id="A0A285D509"/>
<dbReference type="Pfam" id="PF13649">
    <property type="entry name" value="Methyltransf_25"/>
    <property type="match status" value="1"/>
</dbReference>
<dbReference type="InterPro" id="IPR029063">
    <property type="entry name" value="SAM-dependent_MTases_sf"/>
</dbReference>
<evidence type="ECO:0000256" key="1">
    <source>
        <dbReference type="ARBA" id="ARBA00022679"/>
    </source>
</evidence>
<dbReference type="InterPro" id="IPR041698">
    <property type="entry name" value="Methyltransf_25"/>
</dbReference>
<dbReference type="PANTHER" id="PTHR43861">
    <property type="entry name" value="TRANS-ACONITATE 2-METHYLTRANSFERASE-RELATED"/>
    <property type="match status" value="1"/>
</dbReference>
<dbReference type="CDD" id="cd02440">
    <property type="entry name" value="AdoMet_MTases"/>
    <property type="match status" value="1"/>
</dbReference>